<dbReference type="SUPFAM" id="SSF116846">
    <property type="entry name" value="MIT domain"/>
    <property type="match status" value="1"/>
</dbReference>
<dbReference type="SMART" id="SM00230">
    <property type="entry name" value="CysPc"/>
    <property type="match status" value="1"/>
</dbReference>
<dbReference type="PRINTS" id="PR00704">
    <property type="entry name" value="CALPAIN"/>
</dbReference>
<dbReference type="InterPro" id="IPR022684">
    <property type="entry name" value="Calpain_cysteine_protease"/>
</dbReference>
<feature type="active site" evidence="5 6">
    <location>
        <position position="343"/>
    </location>
</feature>
<evidence type="ECO:0000256" key="5">
    <source>
        <dbReference type="PIRSR" id="PIRSR622684-1"/>
    </source>
</evidence>
<dbReference type="Gene3D" id="2.60.120.380">
    <property type="match status" value="1"/>
</dbReference>
<dbReference type="OrthoDB" id="167576at2759"/>
<dbReference type="SUPFAM" id="SSF54001">
    <property type="entry name" value="Cysteine proteinases"/>
    <property type="match status" value="1"/>
</dbReference>
<dbReference type="InterPro" id="IPR022683">
    <property type="entry name" value="Calpain_III"/>
</dbReference>
<keyword evidence="3 6" id="KW-0378">Hydrolase</keyword>
<evidence type="ECO:0000256" key="3">
    <source>
        <dbReference type="ARBA" id="ARBA00022801"/>
    </source>
</evidence>
<reference evidence="9" key="1">
    <citation type="submission" date="2021-03" db="EMBL/GenBank/DDBJ databases">
        <title>Comparative genomics and phylogenomic investigation of the class Geoglossomycetes provide insights into ecological specialization and systematics.</title>
        <authorList>
            <person name="Melie T."/>
            <person name="Pirro S."/>
            <person name="Miller A.N."/>
            <person name="Quandt A."/>
        </authorList>
    </citation>
    <scope>NUCLEOTIDE SEQUENCE</scope>
    <source>
        <strain evidence="9">GBOQ0MN5Z8</strain>
    </source>
</reference>
<accession>A0A9P8IAH8</accession>
<evidence type="ECO:0000313" key="9">
    <source>
        <dbReference type="EMBL" id="KAH0542562.1"/>
    </source>
</evidence>
<dbReference type="EMBL" id="JAGHQL010000051">
    <property type="protein sequence ID" value="KAH0542562.1"/>
    <property type="molecule type" value="Genomic_DNA"/>
</dbReference>
<evidence type="ECO:0000256" key="1">
    <source>
        <dbReference type="ARBA" id="ARBA00010193"/>
    </source>
</evidence>
<keyword evidence="7" id="KW-0175">Coiled coil</keyword>
<protein>
    <recommendedName>
        <fullName evidence="8">Calpain catalytic domain-containing protein</fullName>
    </recommendedName>
</protein>
<dbReference type="SUPFAM" id="SSF49758">
    <property type="entry name" value="Calpain large subunit, middle domain (domain III)"/>
    <property type="match status" value="2"/>
</dbReference>
<comment type="caution">
    <text evidence="9">The sequence shown here is derived from an EMBL/GenBank/DDBJ whole genome shotgun (WGS) entry which is preliminary data.</text>
</comment>
<evidence type="ECO:0000256" key="6">
    <source>
        <dbReference type="PROSITE-ProRule" id="PRU00239"/>
    </source>
</evidence>
<feature type="domain" description="Calpain catalytic" evidence="8">
    <location>
        <begin position="130"/>
        <end position="412"/>
    </location>
</feature>
<dbReference type="CDD" id="cd00044">
    <property type="entry name" value="CysPc"/>
    <property type="match status" value="1"/>
</dbReference>
<evidence type="ECO:0000256" key="7">
    <source>
        <dbReference type="SAM" id="Coils"/>
    </source>
</evidence>
<dbReference type="Proteomes" id="UP000698800">
    <property type="component" value="Unassembled WGS sequence"/>
</dbReference>
<keyword evidence="10" id="KW-1185">Reference proteome</keyword>
<dbReference type="PANTHER" id="PTHR46143">
    <property type="entry name" value="CALPAIN-7"/>
    <property type="match status" value="1"/>
</dbReference>
<dbReference type="Pfam" id="PF00648">
    <property type="entry name" value="Peptidase_C2"/>
    <property type="match status" value="1"/>
</dbReference>
<dbReference type="AlphaFoldDB" id="A0A9P8IAH8"/>
<sequence>MQEIEYRISKASTKNEALQRAIEAIELYMQAMEVATSSHEKARLKTKCQTLLERAESLKKTPKEPVSTRTLTVKEDVILLEGSKLNGIIFQPWKSDPDPEEFHLRDGEELFTDNTELGLSKRQLRVFNGWKRPNELFLLPSGGAVEGPTMTCNLNIDLAQDITTDCSVVASLCALAARAERGHTKIKQVPLLSTSGKYAFRLYFNGCFRKVVIDDRLPCSRTTRFLHVIDRNNPRLLWPALLEKAYLKVRGGYDFPGSNSGTDLGLLTGWIPEQVFLQSDDIVPKQLWWRVHNSFICGDVMATLGTGRLTCREEAELGLAGEHDYAVLDMKVISDHCLLLVKNPWSEGTVWKGTTYESSVFDSSGGEDSGTPWTESLKEALLGTGTLAPGTFWIDLNNAKQHFESIYLNWNPGLFSQRQDLHFHWDLTNPCPSAGCFGRNPQYSVQSMAGGLVWVLVSRHFKTNEGRPSVAHPDETSATRLNSGFISMYVFANHGRRVFSSDGALHRGPYVDSPQTLLRLDFPPSTTHTIVVSQQNLPPSLYAFTLSFFSCSPLNVLPATDPYPHTTTLYSAWTPATAGGNATSANYPQNPQFALRLSCSCSLYLLLETTNPDLSIHVKLVWANGQRVTSITTRDIVGESGEYRRGCALAELPNVAPGAYTIVCSTFEPMQLGKFMLRVGADAPNATIVPIPAETAGRLSTILAPAQFKQAASRLLVPLRASFLTRLKIIARYPPGIAGPRAPLKLSLELARGPSKSVLSVSGRGEFSYAPMGVRTEDVDVGPAMESRGGVWIVLEKHGPGDDGEIQVEILSDGRIWVGEWGVGED</sequence>
<evidence type="ECO:0000256" key="4">
    <source>
        <dbReference type="ARBA" id="ARBA00022807"/>
    </source>
</evidence>
<dbReference type="GO" id="GO:0004198">
    <property type="term" value="F:calcium-dependent cysteine-type endopeptidase activity"/>
    <property type="evidence" value="ECO:0007669"/>
    <property type="project" value="InterPro"/>
</dbReference>
<feature type="active site" evidence="5 6">
    <location>
        <position position="323"/>
    </location>
</feature>
<dbReference type="PROSITE" id="PS50203">
    <property type="entry name" value="CALPAIN_CAT"/>
    <property type="match status" value="1"/>
</dbReference>
<dbReference type="Gene3D" id="3.90.70.10">
    <property type="entry name" value="Cysteine proteinases"/>
    <property type="match status" value="1"/>
</dbReference>
<evidence type="ECO:0000256" key="2">
    <source>
        <dbReference type="ARBA" id="ARBA00022670"/>
    </source>
</evidence>
<keyword evidence="4 6" id="KW-0788">Thiol protease</keyword>
<dbReference type="InterPro" id="IPR038765">
    <property type="entry name" value="Papain-like_cys_pep_sf"/>
</dbReference>
<gene>
    <name evidence="9" type="ORF">FGG08_003067</name>
</gene>
<name>A0A9P8IAH8_9PEZI</name>
<dbReference type="InterPro" id="IPR036213">
    <property type="entry name" value="Calpain_III_sf"/>
</dbReference>
<comment type="similarity">
    <text evidence="1">Belongs to the peptidase C2 family. PalB/RIM13 subfamily.</text>
</comment>
<feature type="active site" evidence="5 6">
    <location>
        <position position="166"/>
    </location>
</feature>
<dbReference type="GO" id="GO:0006508">
    <property type="term" value="P:proteolysis"/>
    <property type="evidence" value="ECO:0007669"/>
    <property type="project" value="UniProtKB-KW"/>
</dbReference>
<dbReference type="Pfam" id="PF25435">
    <property type="entry name" value="PalB_C"/>
    <property type="match status" value="1"/>
</dbReference>
<dbReference type="Gene3D" id="1.20.58.80">
    <property type="entry name" value="Phosphotransferase system, lactose/cellobiose-type IIA subunit"/>
    <property type="match status" value="1"/>
</dbReference>
<dbReference type="InterPro" id="IPR051297">
    <property type="entry name" value="PalB/RIM13"/>
</dbReference>
<dbReference type="SMART" id="SM00720">
    <property type="entry name" value="calpain_III"/>
    <property type="match status" value="1"/>
</dbReference>
<evidence type="ECO:0000259" key="8">
    <source>
        <dbReference type="PROSITE" id="PS50203"/>
    </source>
</evidence>
<dbReference type="PANTHER" id="PTHR46143:SF1">
    <property type="entry name" value="CALPAIN-7"/>
    <property type="match status" value="1"/>
</dbReference>
<evidence type="ECO:0000313" key="10">
    <source>
        <dbReference type="Proteomes" id="UP000698800"/>
    </source>
</evidence>
<proteinExistence type="inferred from homology"/>
<organism evidence="9 10">
    <name type="scientific">Glutinoglossum americanum</name>
    <dbReference type="NCBI Taxonomy" id="1670608"/>
    <lineage>
        <taxon>Eukaryota</taxon>
        <taxon>Fungi</taxon>
        <taxon>Dikarya</taxon>
        <taxon>Ascomycota</taxon>
        <taxon>Pezizomycotina</taxon>
        <taxon>Geoglossomycetes</taxon>
        <taxon>Geoglossales</taxon>
        <taxon>Geoglossaceae</taxon>
        <taxon>Glutinoglossum</taxon>
    </lineage>
</organism>
<keyword evidence="2 6" id="KW-0645">Protease</keyword>
<feature type="coiled-coil region" evidence="7">
    <location>
        <begin position="1"/>
        <end position="61"/>
    </location>
</feature>
<dbReference type="InterPro" id="IPR036181">
    <property type="entry name" value="MIT_dom_sf"/>
</dbReference>
<dbReference type="InterPro" id="IPR001300">
    <property type="entry name" value="Peptidase_C2_calpain_cat"/>
</dbReference>